<organism evidence="5 6">
    <name type="scientific">Dibothriocephalus latus</name>
    <name type="common">Fish tapeworm</name>
    <name type="synonym">Diphyllobothrium latum</name>
    <dbReference type="NCBI Taxonomy" id="60516"/>
    <lineage>
        <taxon>Eukaryota</taxon>
        <taxon>Metazoa</taxon>
        <taxon>Spiralia</taxon>
        <taxon>Lophotrochozoa</taxon>
        <taxon>Platyhelminthes</taxon>
        <taxon>Cestoda</taxon>
        <taxon>Eucestoda</taxon>
        <taxon>Diphyllobothriidea</taxon>
        <taxon>Diphyllobothriidae</taxon>
        <taxon>Dibothriocephalus</taxon>
    </lineage>
</organism>
<feature type="region of interest" description="Disordered" evidence="2">
    <location>
        <begin position="191"/>
        <end position="210"/>
    </location>
</feature>
<keyword evidence="6" id="KW-1185">Reference proteome</keyword>
<dbReference type="EMBL" id="UYRU01052034">
    <property type="protein sequence ID" value="VDN11689.1"/>
    <property type="molecule type" value="Genomic_DNA"/>
</dbReference>
<keyword evidence="3" id="KW-0732">Signal</keyword>
<proteinExistence type="predicted"/>
<evidence type="ECO:0000256" key="1">
    <source>
        <dbReference type="PROSITE-ProRule" id="PRU00325"/>
    </source>
</evidence>
<protein>
    <recommendedName>
        <fullName evidence="4">SWIM-type domain-containing protein</fullName>
    </recommendedName>
</protein>
<accession>A0A3P7NR70</accession>
<keyword evidence="1" id="KW-0479">Metal-binding</keyword>
<evidence type="ECO:0000256" key="3">
    <source>
        <dbReference type="SAM" id="SignalP"/>
    </source>
</evidence>
<keyword evidence="1" id="KW-0863">Zinc-finger</keyword>
<evidence type="ECO:0000256" key="2">
    <source>
        <dbReference type="SAM" id="MobiDB-lite"/>
    </source>
</evidence>
<name>A0A3P7NR70_DIBLA</name>
<dbReference type="InterPro" id="IPR007527">
    <property type="entry name" value="Znf_SWIM"/>
</dbReference>
<dbReference type="AlphaFoldDB" id="A0A3P7NR70"/>
<evidence type="ECO:0000313" key="5">
    <source>
        <dbReference type="EMBL" id="VDN11689.1"/>
    </source>
</evidence>
<feature type="signal peptide" evidence="3">
    <location>
        <begin position="1"/>
        <end position="23"/>
    </location>
</feature>
<keyword evidence="1" id="KW-0862">Zinc</keyword>
<feature type="compositionally biased region" description="Acidic residues" evidence="2">
    <location>
        <begin position="191"/>
        <end position="200"/>
    </location>
</feature>
<dbReference type="GO" id="GO:0008270">
    <property type="term" value="F:zinc ion binding"/>
    <property type="evidence" value="ECO:0007669"/>
    <property type="project" value="UniProtKB-KW"/>
</dbReference>
<evidence type="ECO:0000259" key="4">
    <source>
        <dbReference type="PROSITE" id="PS50966"/>
    </source>
</evidence>
<reference evidence="5 6" key="1">
    <citation type="submission" date="2018-11" db="EMBL/GenBank/DDBJ databases">
        <authorList>
            <consortium name="Pathogen Informatics"/>
        </authorList>
    </citation>
    <scope>NUCLEOTIDE SEQUENCE [LARGE SCALE GENOMIC DNA]</scope>
</reference>
<feature type="chain" id="PRO_5017948229" description="SWIM-type domain-containing protein" evidence="3">
    <location>
        <begin position="24"/>
        <end position="258"/>
    </location>
</feature>
<gene>
    <name evidence="5" type="ORF">DILT_LOCUS7520</name>
</gene>
<evidence type="ECO:0000313" key="6">
    <source>
        <dbReference type="Proteomes" id="UP000281553"/>
    </source>
</evidence>
<dbReference type="OrthoDB" id="6299711at2759"/>
<dbReference type="Proteomes" id="UP000281553">
    <property type="component" value="Unassembled WGS sequence"/>
</dbReference>
<sequence>MSLPDCVISLVALLQSEAVDTEAQECCRRRHYNDRPRHVVEICQMLTTYASEVFLKHLDASKAVKSMSKWVDACSCRFFSNWELPCVHIVNCMAAKGVDPQVVVRGCRWLTTSQQLDVRESIEDPDLQAITSSLADAVSEDTVPVFTEEYKVREVMKLLNPVIAKLVSSDRRRFDKLLRKVDAFIDEINDCTSSDSEDESPSYSLEAGKGVNIGAGPSRVDDMFCAHGFGDDQPGASIFRRNKKRRLSGGYSDEESRL</sequence>
<feature type="region of interest" description="Disordered" evidence="2">
    <location>
        <begin position="229"/>
        <end position="258"/>
    </location>
</feature>
<dbReference type="PROSITE" id="PS50966">
    <property type="entry name" value="ZF_SWIM"/>
    <property type="match status" value="1"/>
</dbReference>
<feature type="domain" description="SWIM-type" evidence="4">
    <location>
        <begin position="54"/>
        <end position="97"/>
    </location>
</feature>